<protein>
    <submittedName>
        <fullName evidence="1">Uncharacterized protein</fullName>
    </submittedName>
</protein>
<evidence type="ECO:0000313" key="2">
    <source>
        <dbReference type="Proteomes" id="UP000032304"/>
    </source>
</evidence>
<gene>
    <name evidence="1" type="ORF">B456_004G164300</name>
</gene>
<keyword evidence="2" id="KW-1185">Reference proteome</keyword>
<organism evidence="1 2">
    <name type="scientific">Gossypium raimondii</name>
    <name type="common">Peruvian cotton</name>
    <name type="synonym">Gossypium klotzschianum subsp. raimondii</name>
    <dbReference type="NCBI Taxonomy" id="29730"/>
    <lineage>
        <taxon>Eukaryota</taxon>
        <taxon>Viridiplantae</taxon>
        <taxon>Streptophyta</taxon>
        <taxon>Embryophyta</taxon>
        <taxon>Tracheophyta</taxon>
        <taxon>Spermatophyta</taxon>
        <taxon>Magnoliopsida</taxon>
        <taxon>eudicotyledons</taxon>
        <taxon>Gunneridae</taxon>
        <taxon>Pentapetalae</taxon>
        <taxon>rosids</taxon>
        <taxon>malvids</taxon>
        <taxon>Malvales</taxon>
        <taxon>Malvaceae</taxon>
        <taxon>Malvoideae</taxon>
        <taxon>Gossypium</taxon>
    </lineage>
</organism>
<reference evidence="1 2" key="1">
    <citation type="journal article" date="2012" name="Nature">
        <title>Repeated polyploidization of Gossypium genomes and the evolution of spinnable cotton fibres.</title>
        <authorList>
            <person name="Paterson A.H."/>
            <person name="Wendel J.F."/>
            <person name="Gundlach H."/>
            <person name="Guo H."/>
            <person name="Jenkins J."/>
            <person name="Jin D."/>
            <person name="Llewellyn D."/>
            <person name="Showmaker K.C."/>
            <person name="Shu S."/>
            <person name="Udall J."/>
            <person name="Yoo M.J."/>
            <person name="Byers R."/>
            <person name="Chen W."/>
            <person name="Doron-Faigenboim A."/>
            <person name="Duke M.V."/>
            <person name="Gong L."/>
            <person name="Grimwood J."/>
            <person name="Grover C."/>
            <person name="Grupp K."/>
            <person name="Hu G."/>
            <person name="Lee T.H."/>
            <person name="Li J."/>
            <person name="Lin L."/>
            <person name="Liu T."/>
            <person name="Marler B.S."/>
            <person name="Page J.T."/>
            <person name="Roberts A.W."/>
            <person name="Romanel E."/>
            <person name="Sanders W.S."/>
            <person name="Szadkowski E."/>
            <person name="Tan X."/>
            <person name="Tang H."/>
            <person name="Xu C."/>
            <person name="Wang J."/>
            <person name="Wang Z."/>
            <person name="Zhang D."/>
            <person name="Zhang L."/>
            <person name="Ashrafi H."/>
            <person name="Bedon F."/>
            <person name="Bowers J.E."/>
            <person name="Brubaker C.L."/>
            <person name="Chee P.W."/>
            <person name="Das S."/>
            <person name="Gingle A.R."/>
            <person name="Haigler C.H."/>
            <person name="Harker D."/>
            <person name="Hoffmann L.V."/>
            <person name="Hovav R."/>
            <person name="Jones D.C."/>
            <person name="Lemke C."/>
            <person name="Mansoor S."/>
            <person name="ur Rahman M."/>
            <person name="Rainville L.N."/>
            <person name="Rambani A."/>
            <person name="Reddy U.K."/>
            <person name="Rong J.K."/>
            <person name="Saranga Y."/>
            <person name="Scheffler B.E."/>
            <person name="Scheffler J.A."/>
            <person name="Stelly D.M."/>
            <person name="Triplett B.A."/>
            <person name="Van Deynze A."/>
            <person name="Vaslin M.F."/>
            <person name="Waghmare V.N."/>
            <person name="Walford S.A."/>
            <person name="Wright R.J."/>
            <person name="Zaki E.A."/>
            <person name="Zhang T."/>
            <person name="Dennis E.S."/>
            <person name="Mayer K.F."/>
            <person name="Peterson D.G."/>
            <person name="Rokhsar D.S."/>
            <person name="Wang X."/>
            <person name="Schmutz J."/>
        </authorList>
    </citation>
    <scope>NUCLEOTIDE SEQUENCE [LARGE SCALE GENOMIC DNA]</scope>
</reference>
<name>A0A0D2R5W5_GOSRA</name>
<accession>A0A0D2R5W5</accession>
<sequence length="73" mass="8371">MPMPQLQMVKVVPCLPSCNSWFLLVHIARKVQQKISQSCWQISFDFRQSRNTCSTVSIPFTHLGHSCIPINLL</sequence>
<dbReference type="Proteomes" id="UP000032304">
    <property type="component" value="Chromosome 4"/>
</dbReference>
<dbReference type="Gramene" id="KJB24846">
    <property type="protein sequence ID" value="KJB24846"/>
    <property type="gene ID" value="B456_004G164300"/>
</dbReference>
<dbReference type="EMBL" id="CM001743">
    <property type="protein sequence ID" value="KJB24846.1"/>
    <property type="molecule type" value="Genomic_DNA"/>
</dbReference>
<evidence type="ECO:0000313" key="1">
    <source>
        <dbReference type="EMBL" id="KJB24846.1"/>
    </source>
</evidence>
<proteinExistence type="predicted"/>
<dbReference type="AlphaFoldDB" id="A0A0D2R5W5"/>